<dbReference type="InterPro" id="IPR051761">
    <property type="entry name" value="MLP-like_ligand-binding"/>
</dbReference>
<dbReference type="InterPro" id="IPR023393">
    <property type="entry name" value="START-like_dom_sf"/>
</dbReference>
<feature type="compositionally biased region" description="Acidic residues" evidence="1">
    <location>
        <begin position="24"/>
        <end position="46"/>
    </location>
</feature>
<organism evidence="3 4">
    <name type="scientific">Rhododendron simsii</name>
    <name type="common">Sims's rhododendron</name>
    <dbReference type="NCBI Taxonomy" id="118357"/>
    <lineage>
        <taxon>Eukaryota</taxon>
        <taxon>Viridiplantae</taxon>
        <taxon>Streptophyta</taxon>
        <taxon>Embryophyta</taxon>
        <taxon>Tracheophyta</taxon>
        <taxon>Spermatophyta</taxon>
        <taxon>Magnoliopsida</taxon>
        <taxon>eudicotyledons</taxon>
        <taxon>Gunneridae</taxon>
        <taxon>Pentapetalae</taxon>
        <taxon>asterids</taxon>
        <taxon>Ericales</taxon>
        <taxon>Ericaceae</taxon>
        <taxon>Ericoideae</taxon>
        <taxon>Rhodoreae</taxon>
        <taxon>Rhododendron</taxon>
    </lineage>
</organism>
<keyword evidence="4" id="KW-1185">Reference proteome</keyword>
<dbReference type="EMBL" id="WJXA01000009">
    <property type="protein sequence ID" value="KAF7133345.1"/>
    <property type="molecule type" value="Genomic_DNA"/>
</dbReference>
<dbReference type="Pfam" id="PF00407">
    <property type="entry name" value="Bet_v_1"/>
    <property type="match status" value="1"/>
</dbReference>
<feature type="compositionally biased region" description="Low complexity" evidence="1">
    <location>
        <begin position="320"/>
        <end position="331"/>
    </location>
</feature>
<feature type="region of interest" description="Disordered" evidence="1">
    <location>
        <begin position="1"/>
        <end position="69"/>
    </location>
</feature>
<evidence type="ECO:0000313" key="4">
    <source>
        <dbReference type="Proteomes" id="UP000626092"/>
    </source>
</evidence>
<dbReference type="SMART" id="SM01037">
    <property type="entry name" value="Bet_v_1"/>
    <property type="match status" value="1"/>
</dbReference>
<dbReference type="AlphaFoldDB" id="A0A834GF86"/>
<feature type="region of interest" description="Disordered" evidence="1">
    <location>
        <begin position="320"/>
        <end position="342"/>
    </location>
</feature>
<comment type="caution">
    <text evidence="3">The sequence shown here is derived from an EMBL/GenBank/DDBJ whole genome shotgun (WGS) entry which is preliminary data.</text>
</comment>
<evidence type="ECO:0000259" key="2">
    <source>
        <dbReference type="SMART" id="SM01037"/>
    </source>
</evidence>
<accession>A0A834GF86</accession>
<dbReference type="InterPro" id="IPR000916">
    <property type="entry name" value="Bet_v_I/MLP"/>
</dbReference>
<evidence type="ECO:0000313" key="3">
    <source>
        <dbReference type="EMBL" id="KAF7133345.1"/>
    </source>
</evidence>
<dbReference type="GO" id="GO:0006952">
    <property type="term" value="P:defense response"/>
    <property type="evidence" value="ECO:0007669"/>
    <property type="project" value="InterPro"/>
</dbReference>
<dbReference type="PANTHER" id="PTHR31907">
    <property type="entry name" value="MLP-LIKE PROTEIN 423"/>
    <property type="match status" value="1"/>
</dbReference>
<evidence type="ECO:0000256" key="1">
    <source>
        <dbReference type="SAM" id="MobiDB-lite"/>
    </source>
</evidence>
<dbReference type="Gene3D" id="3.30.530.20">
    <property type="match status" value="1"/>
</dbReference>
<gene>
    <name evidence="3" type="ORF">RHSIM_Rhsim09G0095700</name>
</gene>
<sequence length="562" mass="63924">MARTKQVGEGSKGKQVASSARQESEDDFVEESDHDSMEEDSEEEAAPLESRTGQREKRRKHRTPEQMEADAKLDWVESIPLRGFKCEQNVSRRSFADNKDILNLLHNQGLNFWTRALLGYNAAGVIEFYQNLDISEALTNGIAKSKVHNRRIVVDTGIIAKYLRYERPPGDLLNYPLSEPLDTDMIIHDLYSIVPKVGVPPHVPGKFKDIYRVLNQIVHYNLYPRGAENKPSKRSAEILYAFMNENEYKADWANFIFEQIVDFKGDTFGTARCPYPCMITAFLRDKGISKGPYEKLDPPSPGTITKAVLVKSKSQSKAAAAGTSAGQSVSAPPEQSLWSVPDPKASKESIWRKLCCQNIAIWNCIQKEKKERKKLAREVGELKHELNWHTRYIESTTDEKYEAPPRAEEAEKMGLSGKMVRDVEIKSDGDVFHEIFRYRPHHLSTMSPGHIQNVDLHEGDWGTVGSVIFLNYTHDGKQKTAKEVIEAIDEEKKLVRFKVVEGDLLQLYKTFTLTVHVDTKGENNLVTWTLEYEKLNGNVEDPTTLMDVCIMVTKDIETHHLK</sequence>
<dbReference type="Proteomes" id="UP000626092">
    <property type="component" value="Unassembled WGS sequence"/>
</dbReference>
<reference evidence="3" key="1">
    <citation type="submission" date="2019-11" db="EMBL/GenBank/DDBJ databases">
        <authorList>
            <person name="Liu Y."/>
            <person name="Hou J."/>
            <person name="Li T.-Q."/>
            <person name="Guan C.-H."/>
            <person name="Wu X."/>
            <person name="Wu H.-Z."/>
            <person name="Ling F."/>
            <person name="Zhang R."/>
            <person name="Shi X.-G."/>
            <person name="Ren J.-P."/>
            <person name="Chen E.-F."/>
            <person name="Sun J.-M."/>
        </authorList>
    </citation>
    <scope>NUCLEOTIDE SEQUENCE</scope>
    <source>
        <strain evidence="3">Adult_tree_wgs_1</strain>
        <tissue evidence="3">Leaves</tissue>
    </source>
</reference>
<name>A0A834GF86_RHOSS</name>
<dbReference type="OrthoDB" id="1858121at2759"/>
<dbReference type="SUPFAM" id="SSF55961">
    <property type="entry name" value="Bet v1-like"/>
    <property type="match status" value="1"/>
</dbReference>
<protein>
    <recommendedName>
        <fullName evidence="2">Bet v I/Major latex protein domain-containing protein</fullName>
    </recommendedName>
</protein>
<feature type="domain" description="Bet v I/Major latex protein" evidence="2">
    <location>
        <begin position="414"/>
        <end position="562"/>
    </location>
</feature>
<dbReference type="CDD" id="cd07816">
    <property type="entry name" value="Bet_v1-like"/>
    <property type="match status" value="1"/>
</dbReference>
<proteinExistence type="predicted"/>